<name>A0A1Y2GCP1_9FUNG</name>
<evidence type="ECO:0000313" key="3">
    <source>
        <dbReference type="Proteomes" id="UP000193648"/>
    </source>
</evidence>
<feature type="transmembrane region" description="Helical" evidence="1">
    <location>
        <begin position="6"/>
        <end position="27"/>
    </location>
</feature>
<dbReference type="Proteomes" id="UP000193648">
    <property type="component" value="Unassembled WGS sequence"/>
</dbReference>
<keyword evidence="3" id="KW-1185">Reference proteome</keyword>
<dbReference type="GeneID" id="33567482"/>
<dbReference type="AlphaFoldDB" id="A0A1Y2GCP1"/>
<keyword evidence="1" id="KW-1133">Transmembrane helix</keyword>
<dbReference type="InParanoid" id="A0A1Y2GCP1"/>
<evidence type="ECO:0000256" key="1">
    <source>
        <dbReference type="SAM" id="Phobius"/>
    </source>
</evidence>
<dbReference type="EMBL" id="MCFF01000051">
    <property type="protein sequence ID" value="ORZ05350.1"/>
    <property type="molecule type" value="Genomic_DNA"/>
</dbReference>
<keyword evidence="1" id="KW-0472">Membrane</keyword>
<organism evidence="2 3">
    <name type="scientific">Lobosporangium transversale</name>
    <dbReference type="NCBI Taxonomy" id="64571"/>
    <lineage>
        <taxon>Eukaryota</taxon>
        <taxon>Fungi</taxon>
        <taxon>Fungi incertae sedis</taxon>
        <taxon>Mucoromycota</taxon>
        <taxon>Mortierellomycotina</taxon>
        <taxon>Mortierellomycetes</taxon>
        <taxon>Mortierellales</taxon>
        <taxon>Mortierellaceae</taxon>
        <taxon>Lobosporangium</taxon>
    </lineage>
</organism>
<dbReference type="RefSeq" id="XP_021877042.1">
    <property type="nucleotide sequence ID" value="XM_022025639.1"/>
</dbReference>
<evidence type="ECO:0000313" key="2">
    <source>
        <dbReference type="EMBL" id="ORZ05350.1"/>
    </source>
</evidence>
<reference evidence="2 3" key="1">
    <citation type="submission" date="2016-07" db="EMBL/GenBank/DDBJ databases">
        <title>Pervasive Adenine N6-methylation of Active Genes in Fungi.</title>
        <authorList>
            <consortium name="DOE Joint Genome Institute"/>
            <person name="Mondo S.J."/>
            <person name="Dannebaum R.O."/>
            <person name="Kuo R.C."/>
            <person name="Labutti K."/>
            <person name="Haridas S."/>
            <person name="Kuo A."/>
            <person name="Salamov A."/>
            <person name="Ahrendt S.R."/>
            <person name="Lipzen A."/>
            <person name="Sullivan W."/>
            <person name="Andreopoulos W.B."/>
            <person name="Clum A."/>
            <person name="Lindquist E."/>
            <person name="Daum C."/>
            <person name="Ramamoorthy G.K."/>
            <person name="Gryganskyi A."/>
            <person name="Culley D."/>
            <person name="Magnuson J.K."/>
            <person name="James T.Y."/>
            <person name="O'Malley M.A."/>
            <person name="Stajich J.E."/>
            <person name="Spatafora J.W."/>
            <person name="Visel A."/>
            <person name="Grigoriev I.V."/>
        </authorList>
    </citation>
    <scope>NUCLEOTIDE SEQUENCE [LARGE SCALE GENOMIC DNA]</scope>
    <source>
        <strain evidence="2 3">NRRL 3116</strain>
    </source>
</reference>
<accession>A0A1Y2GCP1</accession>
<comment type="caution">
    <text evidence="2">The sequence shown here is derived from an EMBL/GenBank/DDBJ whole genome shotgun (WGS) entry which is preliminary data.</text>
</comment>
<keyword evidence="1" id="KW-0812">Transmembrane</keyword>
<sequence length="72" mass="7995">MIVTSIVLSAVSSAALMMSILTAGPFLPKHMDSLDGLAEKTPPSYLRLNKRRKRRLAVDEAVEMEKYYRGAV</sequence>
<protein>
    <submittedName>
        <fullName evidence="2">Uncharacterized protein</fullName>
    </submittedName>
</protein>
<gene>
    <name evidence="2" type="ORF">BCR41DRAFT_361931</name>
</gene>
<proteinExistence type="predicted"/>